<evidence type="ECO:0000313" key="9">
    <source>
        <dbReference type="Proteomes" id="UP001189429"/>
    </source>
</evidence>
<comment type="caution">
    <text evidence="8">The sequence shown here is derived from an EMBL/GenBank/DDBJ whole genome shotgun (WGS) entry which is preliminary data.</text>
</comment>
<keyword evidence="4" id="KW-0206">Cytoskeleton</keyword>
<feature type="compositionally biased region" description="Polar residues" evidence="6">
    <location>
        <begin position="1"/>
        <end position="11"/>
    </location>
</feature>
<dbReference type="PANTHER" id="PTHR21490">
    <property type="entry name" value="ENKURIN-RELATED"/>
    <property type="match status" value="1"/>
</dbReference>
<sequence>SHFGPSCQSSRRTVRERAPAPRVTAPMDMYQQEESIYNIVPPPPQIREKPPKHVSKHDPKLPPTASTFNTKGSTVGMTSNISGESTAKSVPDRGGRNFGKPPGACVPDPQKRLQANAANKVPTLSEVRKNNPDLLQPSQLKPKIRPDVPKSGDAPVMNLVSSKNFIVANAVETILAAPKKGSDGARDYLSKQDFGKTPKYLSRVRADIDDEKSYIANLMQQQQEEEAQRVRPMSEDERQSLISGLKANWETVNKDYQAMAHLTKLDTVGKIRRKEQMETKLTQIEKDIEKLSKKSIIIHSEF</sequence>
<dbReference type="EMBL" id="CAUYUJ010015937">
    <property type="protein sequence ID" value="CAK0859837.1"/>
    <property type="molecule type" value="Genomic_DNA"/>
</dbReference>
<gene>
    <name evidence="8" type="ORF">PCOR1329_LOCUS49070</name>
</gene>
<keyword evidence="9" id="KW-1185">Reference proteome</keyword>
<comment type="subcellular location">
    <subcellularLocation>
        <location evidence="1">Cell projection</location>
        <location evidence="1">Cilium</location>
    </subcellularLocation>
    <subcellularLocation>
        <location evidence="2">Cytoplasm</location>
        <location evidence="2">Cytoskeleton</location>
    </subcellularLocation>
</comment>
<dbReference type="PROSITE" id="PS51665">
    <property type="entry name" value="ENKURIN"/>
    <property type="match status" value="1"/>
</dbReference>
<feature type="non-terminal residue" evidence="8">
    <location>
        <position position="1"/>
    </location>
</feature>
<evidence type="ECO:0000256" key="4">
    <source>
        <dbReference type="ARBA" id="ARBA00023212"/>
    </source>
</evidence>
<evidence type="ECO:0000313" key="8">
    <source>
        <dbReference type="EMBL" id="CAK0859837.1"/>
    </source>
</evidence>
<organism evidence="8 9">
    <name type="scientific">Prorocentrum cordatum</name>
    <dbReference type="NCBI Taxonomy" id="2364126"/>
    <lineage>
        <taxon>Eukaryota</taxon>
        <taxon>Sar</taxon>
        <taxon>Alveolata</taxon>
        <taxon>Dinophyceae</taxon>
        <taxon>Prorocentrales</taxon>
        <taxon>Prorocentraceae</taxon>
        <taxon>Prorocentrum</taxon>
    </lineage>
</organism>
<protein>
    <recommendedName>
        <fullName evidence="7">Enkurin domain-containing protein</fullName>
    </recommendedName>
</protein>
<dbReference type="PANTHER" id="PTHR21490:SF0">
    <property type="entry name" value="ENKURIN"/>
    <property type="match status" value="1"/>
</dbReference>
<feature type="compositionally biased region" description="Polar residues" evidence="6">
    <location>
        <begin position="64"/>
        <end position="88"/>
    </location>
</feature>
<evidence type="ECO:0000256" key="2">
    <source>
        <dbReference type="ARBA" id="ARBA00004245"/>
    </source>
</evidence>
<dbReference type="InterPro" id="IPR027012">
    <property type="entry name" value="Enkurin_dom"/>
</dbReference>
<name>A0ABN9UJH7_9DINO</name>
<evidence type="ECO:0000256" key="1">
    <source>
        <dbReference type="ARBA" id="ARBA00004138"/>
    </source>
</evidence>
<keyword evidence="5" id="KW-0966">Cell projection</keyword>
<evidence type="ECO:0000256" key="3">
    <source>
        <dbReference type="ARBA" id="ARBA00022490"/>
    </source>
</evidence>
<dbReference type="Proteomes" id="UP001189429">
    <property type="component" value="Unassembled WGS sequence"/>
</dbReference>
<proteinExistence type="predicted"/>
<evidence type="ECO:0000259" key="7">
    <source>
        <dbReference type="PROSITE" id="PS51665"/>
    </source>
</evidence>
<dbReference type="InterPro" id="IPR052102">
    <property type="entry name" value="Enkurin_domain-protein"/>
</dbReference>
<dbReference type="Pfam" id="PF13864">
    <property type="entry name" value="Enkurin"/>
    <property type="match status" value="1"/>
</dbReference>
<evidence type="ECO:0000256" key="6">
    <source>
        <dbReference type="SAM" id="MobiDB-lite"/>
    </source>
</evidence>
<feature type="compositionally biased region" description="Basic and acidic residues" evidence="6">
    <location>
        <begin position="46"/>
        <end position="60"/>
    </location>
</feature>
<feature type="domain" description="Enkurin" evidence="7">
    <location>
        <begin position="205"/>
        <end position="299"/>
    </location>
</feature>
<reference evidence="8" key="1">
    <citation type="submission" date="2023-10" db="EMBL/GenBank/DDBJ databases">
        <authorList>
            <person name="Chen Y."/>
            <person name="Shah S."/>
            <person name="Dougan E. K."/>
            <person name="Thang M."/>
            <person name="Chan C."/>
        </authorList>
    </citation>
    <scope>NUCLEOTIDE SEQUENCE [LARGE SCALE GENOMIC DNA]</scope>
</reference>
<keyword evidence="3" id="KW-0963">Cytoplasm</keyword>
<evidence type="ECO:0000256" key="5">
    <source>
        <dbReference type="ARBA" id="ARBA00023273"/>
    </source>
</evidence>
<accession>A0ABN9UJH7</accession>
<feature type="region of interest" description="Disordered" evidence="6">
    <location>
        <begin position="1"/>
        <end position="149"/>
    </location>
</feature>